<dbReference type="PATRIC" id="fig|253.9.peg.1335"/>
<comment type="caution">
    <text evidence="1">The sequence shown here is derived from an EMBL/GenBank/DDBJ whole genome shotgun (WGS) entry which is preliminary data.</text>
</comment>
<proteinExistence type="predicted"/>
<dbReference type="AlphaFoldDB" id="A0A0N0IV43"/>
<dbReference type="PROSITE" id="PS51257">
    <property type="entry name" value="PROKAR_LIPOPROTEIN"/>
    <property type="match status" value="1"/>
</dbReference>
<name>A0A0N0IV43_CHRID</name>
<protein>
    <submittedName>
        <fullName evidence="1">Uncharacterized protein</fullName>
    </submittedName>
</protein>
<evidence type="ECO:0000313" key="2">
    <source>
        <dbReference type="Proteomes" id="UP000037953"/>
    </source>
</evidence>
<dbReference type="Proteomes" id="UP000037953">
    <property type="component" value="Unassembled WGS sequence"/>
</dbReference>
<reference evidence="2" key="2">
    <citation type="submission" date="2015-09" db="EMBL/GenBank/DDBJ databases">
        <title>Draft genome sequence of a multidrug-resistant Chryseobacterium indologenes isolate from Malaysia.</title>
        <authorList>
            <person name="Yu C.Y."/>
            <person name="Ang G.Y."/>
            <person name="Chan K.-G."/>
        </authorList>
    </citation>
    <scope>NUCLEOTIDE SEQUENCE [LARGE SCALE GENOMIC DNA]</scope>
    <source>
        <strain evidence="2">CI_885</strain>
    </source>
</reference>
<dbReference type="RefSeq" id="WP_062701536.1">
    <property type="nucleotide sequence ID" value="NZ_LJOD01000012.1"/>
</dbReference>
<accession>A0A0N0IV43</accession>
<sequence>MRKFILTFILFIFFISCSNREDEVKDPYTAFTYMPLEIQGTWEYKISGAENIDAILTFEEKANHEPYMYIKINSYTYKGKPYYPTSGGDGALYFKLDSKNTYSKITWEKYNSKSILFKIENVESYLIEKIFLKSY</sequence>
<gene>
    <name evidence="1" type="ORF">AOB46_16980</name>
</gene>
<evidence type="ECO:0000313" key="1">
    <source>
        <dbReference type="EMBL" id="KPE50132.1"/>
    </source>
</evidence>
<dbReference type="EMBL" id="LJOD01000012">
    <property type="protein sequence ID" value="KPE50132.1"/>
    <property type="molecule type" value="Genomic_DNA"/>
</dbReference>
<reference evidence="1 2" key="1">
    <citation type="journal article" date="2015" name="Genom Data">
        <title>Draft genome sequence of a multidrug-resistant Chryseobacterium indologenes isolate from Malaysia.</title>
        <authorList>
            <person name="Yu C.Y."/>
            <person name="Ang G.Y."/>
            <person name="Cheng H.J."/>
            <person name="Cheong Y.M."/>
            <person name="Yin W.F."/>
            <person name="Chan K.G."/>
        </authorList>
    </citation>
    <scope>NUCLEOTIDE SEQUENCE [LARGE SCALE GENOMIC DNA]</scope>
    <source>
        <strain evidence="1 2">CI_885</strain>
    </source>
</reference>
<organism evidence="1 2">
    <name type="scientific">Chryseobacterium indologenes</name>
    <name type="common">Flavobacterium indologenes</name>
    <dbReference type="NCBI Taxonomy" id="253"/>
    <lineage>
        <taxon>Bacteria</taxon>
        <taxon>Pseudomonadati</taxon>
        <taxon>Bacteroidota</taxon>
        <taxon>Flavobacteriia</taxon>
        <taxon>Flavobacteriales</taxon>
        <taxon>Weeksellaceae</taxon>
        <taxon>Chryseobacterium group</taxon>
        <taxon>Chryseobacterium</taxon>
    </lineage>
</organism>